<dbReference type="Gene3D" id="1.25.40.10">
    <property type="entry name" value="Tetratricopeptide repeat domain"/>
    <property type="match status" value="1"/>
</dbReference>
<protein>
    <recommendedName>
        <fullName evidence="4">Tetratricopeptide repeat protein</fullName>
    </recommendedName>
</protein>
<evidence type="ECO:0000313" key="2">
    <source>
        <dbReference type="EMBL" id="MXP25244.1"/>
    </source>
</evidence>
<dbReference type="InterPro" id="IPR011990">
    <property type="entry name" value="TPR-like_helical_dom_sf"/>
</dbReference>
<accession>A0A845A6D3</accession>
<proteinExistence type="predicted"/>
<evidence type="ECO:0000256" key="1">
    <source>
        <dbReference type="SAM" id="SignalP"/>
    </source>
</evidence>
<dbReference type="RefSeq" id="WP_160738388.1">
    <property type="nucleotide sequence ID" value="NZ_WTYQ01000001.1"/>
</dbReference>
<organism evidence="2 3">
    <name type="scientific">Altericroceibacterium indicum</name>
    <dbReference type="NCBI Taxonomy" id="374177"/>
    <lineage>
        <taxon>Bacteria</taxon>
        <taxon>Pseudomonadati</taxon>
        <taxon>Pseudomonadota</taxon>
        <taxon>Alphaproteobacteria</taxon>
        <taxon>Sphingomonadales</taxon>
        <taxon>Erythrobacteraceae</taxon>
        <taxon>Altericroceibacterium</taxon>
    </lineage>
</organism>
<dbReference type="Proteomes" id="UP000460561">
    <property type="component" value="Unassembled WGS sequence"/>
</dbReference>
<dbReference type="AlphaFoldDB" id="A0A845A6D3"/>
<sequence>MLRKSLPASRKRFGSKFALAAALASGTLVAASGIATPAYAKEKPAKAAKQNYSKGFVAAYSPVADAVNAEGADVGAQKANIPAVVAAVETEDDRFAAGQLILSMGSKTQDPALQRQGLEMMLKSGKVPAEQVGQFQFYVGNLAYQAKDYAAARTALQAAIDQGYTENDPEGLIVESYFAEGNANEGIAYLEKVVNARKAAGQTVPDNWLLRGLKVAYENKLPDASVDLSRMLIENDPTQQNWLNGLQVVRATHDFDDQASLDFLRLMRATDTLTTQRDYIDYIEAADPRMMSNEVLSLLDKGMKAGTVSSTETYFTEAKSIAESRAADDRKEAPKLVSDAQKSANGVTARGVADTFLSFDDYANAEKMYQLALQKGGVDNERVLTRLGISQIEEGKYAEGKATLAKVTGARAPIAEMWSVYADVQANGGTKPAAAPAPAATPAT</sequence>
<name>A0A845A6D3_9SPHN</name>
<dbReference type="SUPFAM" id="SSF48452">
    <property type="entry name" value="TPR-like"/>
    <property type="match status" value="1"/>
</dbReference>
<keyword evidence="1" id="KW-0732">Signal</keyword>
<reference evidence="2 3" key="1">
    <citation type="submission" date="2019-12" db="EMBL/GenBank/DDBJ databases">
        <title>Genomic-based taxomic classification of the family Erythrobacteraceae.</title>
        <authorList>
            <person name="Xu L."/>
        </authorList>
    </citation>
    <scope>NUCLEOTIDE SEQUENCE [LARGE SCALE GENOMIC DNA]</scope>
    <source>
        <strain evidence="2 3">DSM 18604</strain>
    </source>
</reference>
<gene>
    <name evidence="2" type="ORF">GRI39_04190</name>
</gene>
<evidence type="ECO:0008006" key="4">
    <source>
        <dbReference type="Google" id="ProtNLM"/>
    </source>
</evidence>
<feature type="signal peptide" evidence="1">
    <location>
        <begin position="1"/>
        <end position="30"/>
    </location>
</feature>
<comment type="caution">
    <text evidence="2">The sequence shown here is derived from an EMBL/GenBank/DDBJ whole genome shotgun (WGS) entry which is preliminary data.</text>
</comment>
<keyword evidence="3" id="KW-1185">Reference proteome</keyword>
<feature type="chain" id="PRO_5032685941" description="Tetratricopeptide repeat protein" evidence="1">
    <location>
        <begin position="31"/>
        <end position="444"/>
    </location>
</feature>
<evidence type="ECO:0000313" key="3">
    <source>
        <dbReference type="Proteomes" id="UP000460561"/>
    </source>
</evidence>
<dbReference type="OrthoDB" id="7325958at2"/>
<dbReference type="EMBL" id="WTYQ01000001">
    <property type="protein sequence ID" value="MXP25244.1"/>
    <property type="molecule type" value="Genomic_DNA"/>
</dbReference>